<evidence type="ECO:0000256" key="2">
    <source>
        <dbReference type="ARBA" id="ARBA00023242"/>
    </source>
</evidence>
<dbReference type="Pfam" id="PF07808">
    <property type="entry name" value="RED_N"/>
    <property type="match status" value="1"/>
</dbReference>
<feature type="compositionally biased region" description="Basic and acidic residues" evidence="3">
    <location>
        <begin position="198"/>
        <end position="210"/>
    </location>
</feature>
<feature type="compositionally biased region" description="Low complexity" evidence="3">
    <location>
        <begin position="370"/>
        <end position="380"/>
    </location>
</feature>
<accession>A0A6S6VV40</accession>
<feature type="region of interest" description="Disordered" evidence="3">
    <location>
        <begin position="157"/>
        <end position="432"/>
    </location>
</feature>
<feature type="region of interest" description="Disordered" evidence="3">
    <location>
        <begin position="1"/>
        <end position="101"/>
    </location>
</feature>
<feature type="compositionally biased region" description="Acidic residues" evidence="3">
    <location>
        <begin position="170"/>
        <end position="191"/>
    </location>
</feature>
<dbReference type="EMBL" id="HG992977">
    <property type="protein sequence ID" value="CAE6999484.1"/>
    <property type="molecule type" value="Genomic_DNA"/>
</dbReference>
<feature type="compositionally biased region" description="Basic and acidic residues" evidence="3">
    <location>
        <begin position="263"/>
        <end position="275"/>
    </location>
</feature>
<keyword evidence="2" id="KW-0539">Nucleus</keyword>
<sequence>MNNSQFRRLLVETPKSQDDGKGKSPGTGTPRAVLGARKHSSIPMTPRQVGRGSVQADFARQLAERNGKNNPQKKVRASAPKGTKLAAGYTDRTKERTDDENNEIAKRIKNLEESMKLGEIDRETFEKLVQEITGGDVGTTHLVKGLDRKLLERVRRGEDVLAEKDKKEEEKEEEQAEEVPEVEDAFDELAEAEIGPIAREKAEKKGEKMRTPPPVAGVKRSRNDILKELKRQREEAAAAAAAEHEKRFPTLGPGFRKINPNGETHRIETDDKGREVLIITGPDGKEKRKVKKQKVEEPVPEVRHDLDDAAKPINMHNLPEPKKDESEDDDIFAGVGSNYNPLANLADSDEDSDEEETKAESSAPKVETGELPSEGEVSSSESDEDIQEKAKDTAPVAPAAPDAPAAPAAPVKRDYFKSTTLSTDTKEPSNISAADATVRAALAKVRNLDENSTLLQNLGSTDPDDPQSKEARLKKRALELAASDRDMEDMDMGFGASRFDDADEMEKEGEKIKLSQWKGLGAEGDDEEGEDGKGPKKQRKRGGKKRKGDKNNAEDVLNVMERQKEKKTKPLG</sequence>
<organism evidence="5 6">
    <name type="scientific">Pyrenophora teres f. teres</name>
    <dbReference type="NCBI Taxonomy" id="97479"/>
    <lineage>
        <taxon>Eukaryota</taxon>
        <taxon>Fungi</taxon>
        <taxon>Dikarya</taxon>
        <taxon>Ascomycota</taxon>
        <taxon>Pezizomycotina</taxon>
        <taxon>Dothideomycetes</taxon>
        <taxon>Pleosporomycetidae</taxon>
        <taxon>Pleosporales</taxon>
        <taxon>Pleosporineae</taxon>
        <taxon>Pleosporaceae</taxon>
        <taxon>Pyrenophora</taxon>
    </lineage>
</organism>
<evidence type="ECO:0000256" key="1">
    <source>
        <dbReference type="ARBA" id="ARBA00004123"/>
    </source>
</evidence>
<dbReference type="Proteomes" id="UP000472372">
    <property type="component" value="Chromosome 1"/>
</dbReference>
<dbReference type="GO" id="GO:0005634">
    <property type="term" value="C:nucleus"/>
    <property type="evidence" value="ECO:0007669"/>
    <property type="project" value="UniProtKB-SubCell"/>
</dbReference>
<feature type="compositionally biased region" description="Acidic residues" evidence="3">
    <location>
        <begin position="347"/>
        <end position="357"/>
    </location>
</feature>
<evidence type="ECO:0000313" key="5">
    <source>
        <dbReference type="EMBL" id="CAE6999484.1"/>
    </source>
</evidence>
<feature type="compositionally biased region" description="Polar residues" evidence="3">
    <location>
        <begin position="417"/>
        <end position="432"/>
    </location>
</feature>
<feature type="compositionally biased region" description="Basic and acidic residues" evidence="3">
    <location>
        <begin position="157"/>
        <end position="169"/>
    </location>
</feature>
<protein>
    <submittedName>
        <fullName evidence="5">Red protein</fullName>
    </submittedName>
</protein>
<dbReference type="InterPro" id="IPR039896">
    <property type="entry name" value="Red-like"/>
</dbReference>
<dbReference type="PANTHER" id="PTHR12765">
    <property type="entry name" value="RED PROTEIN IK FACTOR CYTOKINE IK"/>
    <property type="match status" value="1"/>
</dbReference>
<dbReference type="InterPro" id="IPR012916">
    <property type="entry name" value="RED_N"/>
</dbReference>
<name>A0A6S6VV40_9PLEO</name>
<feature type="region of interest" description="Disordered" evidence="3">
    <location>
        <begin position="450"/>
        <end position="572"/>
    </location>
</feature>
<feature type="compositionally biased region" description="Basic and acidic residues" evidence="3">
    <location>
        <begin position="221"/>
        <end position="248"/>
    </location>
</feature>
<reference evidence="5" key="1">
    <citation type="submission" date="2021-02" db="EMBL/GenBank/DDBJ databases">
        <authorList>
            <person name="Syme A R."/>
            <person name="Syme A R."/>
            <person name="Moolhuijzen P."/>
        </authorList>
    </citation>
    <scope>NUCLEOTIDE SEQUENCE</scope>
    <source>
        <strain evidence="5">W1-1</strain>
    </source>
</reference>
<feature type="compositionally biased region" description="Basic and acidic residues" evidence="3">
    <location>
        <begin position="91"/>
        <end position="101"/>
    </location>
</feature>
<evidence type="ECO:0000313" key="6">
    <source>
        <dbReference type="Proteomes" id="UP000472372"/>
    </source>
</evidence>
<proteinExistence type="predicted"/>
<comment type="subcellular location">
    <subcellularLocation>
        <location evidence="1">Nucleus</location>
    </subcellularLocation>
</comment>
<feature type="domain" description="RED-like N-terminal" evidence="4">
    <location>
        <begin position="78"/>
        <end position="198"/>
    </location>
</feature>
<evidence type="ECO:0000259" key="4">
    <source>
        <dbReference type="Pfam" id="PF07808"/>
    </source>
</evidence>
<dbReference type="AlphaFoldDB" id="A0A6S6VV40"/>
<evidence type="ECO:0000256" key="3">
    <source>
        <dbReference type="SAM" id="MobiDB-lite"/>
    </source>
</evidence>
<feature type="compositionally biased region" description="Basic and acidic residues" evidence="3">
    <location>
        <begin position="293"/>
        <end position="310"/>
    </location>
</feature>
<feature type="compositionally biased region" description="Basic and acidic residues" evidence="3">
    <location>
        <begin position="466"/>
        <end position="485"/>
    </location>
</feature>
<gene>
    <name evidence="5" type="ORF">PTTW11_00904</name>
</gene>
<feature type="compositionally biased region" description="Low complexity" evidence="3">
    <location>
        <begin position="394"/>
        <end position="410"/>
    </location>
</feature>
<feature type="compositionally biased region" description="Basic residues" evidence="3">
    <location>
        <begin position="535"/>
        <end position="548"/>
    </location>
</feature>
<feature type="compositionally biased region" description="Polar residues" evidence="3">
    <location>
        <begin position="450"/>
        <end position="460"/>
    </location>
</feature>